<evidence type="ECO:0000313" key="3">
    <source>
        <dbReference type="Proteomes" id="UP000654075"/>
    </source>
</evidence>
<dbReference type="EMBL" id="CAJNNV010001534">
    <property type="protein sequence ID" value="CAE8585263.1"/>
    <property type="molecule type" value="Genomic_DNA"/>
</dbReference>
<feature type="region of interest" description="Disordered" evidence="1">
    <location>
        <begin position="781"/>
        <end position="804"/>
    </location>
</feature>
<feature type="compositionally biased region" description="Low complexity" evidence="1">
    <location>
        <begin position="230"/>
        <end position="247"/>
    </location>
</feature>
<feature type="region of interest" description="Disordered" evidence="1">
    <location>
        <begin position="584"/>
        <end position="661"/>
    </location>
</feature>
<accession>A0A813DFL2</accession>
<dbReference type="PANTHER" id="PTHR16148">
    <property type="entry name" value="NF-KAPPA-B-REPRESSING FACTOR-RELATED"/>
    <property type="match status" value="1"/>
</dbReference>
<sequence length="932" mass="101332">MPPISSRERTEKFSKEPLHGDNLDKRLEEHLERVRRSLSERRQKEEEASRRGKAVLLEQGFNQHFSTTKKGSAKQSKHQPARQLPLLAAKIRRELVGSDSEEEAAEPIWKLLERESHSHTPPECQSNFALGEEVEVRDRDMAEWRVGFVSATSPLRVMLSDWDQAFQWDFVQRRSASKLQRPPDQAAQMPQVIQPEQSCTCGYRFLADALFCSKCGRQRACEQSAVKLKNNNNGNNNSNHNNNNNNNLKQQLPPRPPTALGPGSRVRAPARQNSGDNNNNNNNNNNKNRINFNNNNSNNNSNVAASPRGASGQDAEPIPGSPACTKCGDYRHPSCECPFESGAYRVEVHSGWEQTISVSEGGCEVKAAQPQPVPSLSRRNEAPVEQRSWSSGEASAGHRQQWQQMTVPILAENGQVIALSPAAECSQKVWQQHCVPILGETGEVVALRPVMGSRPMPEWKQSVVPIFDKWGEIIAVPSGGQCQWQQNTVPILGENGEVIALRPAASEPWEWKQMVIPIFGDTGVVVGLCPVGNLKQWEQLTVPLVTEKGEVVGLRPSGDRYEMPGWAERPGAAAGARERRTAITTTTTTTTPTQIRTTTTLLSPARHEEPPLVARDRTRESSLEPERLGRSLAPSSVGSDRTWLPPAPMSARGSDDRHNNKFNISIKSSISSTPSNSVKTLRPSDLRASFTERGSSEVGSESSCDRWAEVAKSAVAVVAKPRKGAGAEPGGEAGRKTEPGAGDDGLRVESVSGLRSHGASILDLSASENIECGLGEQTPKASAAAASSPPVPPVHLQTISSSASNSVDSASQASLRHILRSASADSLASFNEILRMANAAQQATPEGHLLHVLREALSAPPQEPPQATGIPANGVSAGAMMYGGARKRLVPAEEPPEADELLVRLRQLPELWRNTILAMLEQAEAVQPPLDL</sequence>
<feature type="compositionally biased region" description="Basic and acidic residues" evidence="1">
    <location>
        <begin position="1"/>
        <end position="50"/>
    </location>
</feature>
<reference evidence="2" key="1">
    <citation type="submission" date="2021-02" db="EMBL/GenBank/DDBJ databases">
        <authorList>
            <person name="Dougan E. K."/>
            <person name="Rhodes N."/>
            <person name="Thang M."/>
            <person name="Chan C."/>
        </authorList>
    </citation>
    <scope>NUCLEOTIDE SEQUENCE</scope>
</reference>
<feature type="region of interest" description="Disordered" evidence="1">
    <location>
        <begin position="229"/>
        <end position="317"/>
    </location>
</feature>
<dbReference type="Proteomes" id="UP000654075">
    <property type="component" value="Unassembled WGS sequence"/>
</dbReference>
<dbReference type="PANTHER" id="PTHR16148:SF14">
    <property type="entry name" value="MYND-TYPE DOMAIN-CONTAINING PROTEIN"/>
    <property type="match status" value="1"/>
</dbReference>
<feature type="compositionally biased region" description="Polar residues" evidence="1">
    <location>
        <begin position="387"/>
        <end position="398"/>
    </location>
</feature>
<feature type="compositionally biased region" description="Polar residues" evidence="1">
    <location>
        <begin position="60"/>
        <end position="70"/>
    </location>
</feature>
<gene>
    <name evidence="2" type="ORF">PGLA1383_LOCUS4179</name>
</gene>
<feature type="compositionally biased region" description="Low complexity" evidence="1">
    <location>
        <begin position="273"/>
        <end position="302"/>
    </location>
</feature>
<feature type="compositionally biased region" description="Basic residues" evidence="1">
    <location>
        <begin position="71"/>
        <end position="80"/>
    </location>
</feature>
<feature type="region of interest" description="Disordered" evidence="1">
    <location>
        <begin position="1"/>
        <end position="81"/>
    </location>
</feature>
<evidence type="ECO:0000256" key="1">
    <source>
        <dbReference type="SAM" id="MobiDB-lite"/>
    </source>
</evidence>
<proteinExistence type="predicted"/>
<dbReference type="AlphaFoldDB" id="A0A813DFL2"/>
<comment type="caution">
    <text evidence="2">The sequence shown here is derived from an EMBL/GenBank/DDBJ whole genome shotgun (WGS) entry which is preliminary data.</text>
</comment>
<feature type="region of interest" description="Disordered" evidence="1">
    <location>
        <begin position="721"/>
        <end position="748"/>
    </location>
</feature>
<organism evidence="2 3">
    <name type="scientific">Polarella glacialis</name>
    <name type="common">Dinoflagellate</name>
    <dbReference type="NCBI Taxonomy" id="89957"/>
    <lineage>
        <taxon>Eukaryota</taxon>
        <taxon>Sar</taxon>
        <taxon>Alveolata</taxon>
        <taxon>Dinophyceae</taxon>
        <taxon>Suessiales</taxon>
        <taxon>Suessiaceae</taxon>
        <taxon>Polarella</taxon>
    </lineage>
</organism>
<feature type="compositionally biased region" description="Basic and acidic residues" evidence="1">
    <location>
        <begin position="605"/>
        <end position="629"/>
    </location>
</feature>
<protein>
    <submittedName>
        <fullName evidence="2">Uncharacterized protein</fullName>
    </submittedName>
</protein>
<feature type="compositionally biased region" description="Low complexity" evidence="1">
    <location>
        <begin position="584"/>
        <end position="600"/>
    </location>
</feature>
<name>A0A813DFL2_POLGL</name>
<feature type="region of interest" description="Disordered" evidence="1">
    <location>
        <begin position="364"/>
        <end position="398"/>
    </location>
</feature>
<evidence type="ECO:0000313" key="2">
    <source>
        <dbReference type="EMBL" id="CAE8585263.1"/>
    </source>
</evidence>
<keyword evidence="3" id="KW-1185">Reference proteome</keyword>